<protein>
    <recommendedName>
        <fullName evidence="1">Amidohydrolase-related domain-containing protein</fullName>
    </recommendedName>
</protein>
<evidence type="ECO:0000313" key="2">
    <source>
        <dbReference type="EMBL" id="GAA5510440.1"/>
    </source>
</evidence>
<reference evidence="2 3" key="1">
    <citation type="submission" date="2024-02" db="EMBL/GenBank/DDBJ databases">
        <title>Rhodopirellula caenicola NBRC 110016.</title>
        <authorList>
            <person name="Ichikawa N."/>
            <person name="Katano-Makiyama Y."/>
            <person name="Hidaka K."/>
        </authorList>
    </citation>
    <scope>NUCLEOTIDE SEQUENCE [LARGE SCALE GENOMIC DNA]</scope>
    <source>
        <strain evidence="2 3">NBRC 110016</strain>
    </source>
</reference>
<accession>A0ABP9W1R6</accession>
<evidence type="ECO:0000313" key="3">
    <source>
        <dbReference type="Proteomes" id="UP001416858"/>
    </source>
</evidence>
<dbReference type="Pfam" id="PF04909">
    <property type="entry name" value="Amidohydro_2"/>
    <property type="match status" value="1"/>
</dbReference>
<organism evidence="2 3">
    <name type="scientific">Novipirellula caenicola</name>
    <dbReference type="NCBI Taxonomy" id="1536901"/>
    <lineage>
        <taxon>Bacteria</taxon>
        <taxon>Pseudomonadati</taxon>
        <taxon>Planctomycetota</taxon>
        <taxon>Planctomycetia</taxon>
        <taxon>Pirellulales</taxon>
        <taxon>Pirellulaceae</taxon>
        <taxon>Novipirellula</taxon>
    </lineage>
</organism>
<dbReference type="Gene3D" id="3.20.20.140">
    <property type="entry name" value="Metal-dependent hydrolases"/>
    <property type="match status" value="1"/>
</dbReference>
<dbReference type="SUPFAM" id="SSF51556">
    <property type="entry name" value="Metallo-dependent hydrolases"/>
    <property type="match status" value="1"/>
</dbReference>
<dbReference type="EMBL" id="BAABRO010000023">
    <property type="protein sequence ID" value="GAA5510440.1"/>
    <property type="molecule type" value="Genomic_DNA"/>
</dbReference>
<dbReference type="InterPro" id="IPR006680">
    <property type="entry name" value="Amidohydro-rel"/>
</dbReference>
<evidence type="ECO:0000259" key="1">
    <source>
        <dbReference type="Pfam" id="PF04909"/>
    </source>
</evidence>
<name>A0ABP9W1R6_9BACT</name>
<feature type="domain" description="Amidohydrolase-related" evidence="1">
    <location>
        <begin position="77"/>
        <end position="250"/>
    </location>
</feature>
<dbReference type="Proteomes" id="UP001416858">
    <property type="component" value="Unassembled WGS sequence"/>
</dbReference>
<gene>
    <name evidence="2" type="ORF">Rcae01_05948</name>
</gene>
<comment type="caution">
    <text evidence="2">The sequence shown here is derived from an EMBL/GenBank/DDBJ whole genome shotgun (WGS) entry which is preliminary data.</text>
</comment>
<sequence length="265" mass="29973">MFDAFRHPVLRPDEASLFDLSDVDWSAWCDQFLSESDRAAVASSGICLMDPAVIANAGFQSTASKLRQSNRAWFTLQPDLNAADPHQQLREAKDAGIRGITFHSYLQHISDDRFPLVVELSQLAEELGMFVGLCTAYGSRQIYRYDNLRLTVEVLNAVKCPVVMYHAGGAKVLDAMLIAEMWDNAYLETSFSLSYWLGSSIETDLAFVIRKLGSERILFGSDAPFIPLDQSIEDHQQFLRRHDFNQTDSDNIMGRSCRRLLSEYQ</sequence>
<keyword evidence="3" id="KW-1185">Reference proteome</keyword>
<proteinExistence type="predicted"/>
<dbReference type="InterPro" id="IPR032466">
    <property type="entry name" value="Metal_Hydrolase"/>
</dbReference>